<protein>
    <submittedName>
        <fullName evidence="1">Uncharacterized protein</fullName>
    </submittedName>
</protein>
<organism evidence="1 2">
    <name type="scientific">Polyplosphaeria fusca</name>
    <dbReference type="NCBI Taxonomy" id="682080"/>
    <lineage>
        <taxon>Eukaryota</taxon>
        <taxon>Fungi</taxon>
        <taxon>Dikarya</taxon>
        <taxon>Ascomycota</taxon>
        <taxon>Pezizomycotina</taxon>
        <taxon>Dothideomycetes</taxon>
        <taxon>Pleosporomycetidae</taxon>
        <taxon>Pleosporales</taxon>
        <taxon>Tetraplosphaeriaceae</taxon>
        <taxon>Polyplosphaeria</taxon>
    </lineage>
</organism>
<evidence type="ECO:0000313" key="1">
    <source>
        <dbReference type="EMBL" id="KAF2729208.1"/>
    </source>
</evidence>
<keyword evidence="2" id="KW-1185">Reference proteome</keyword>
<proteinExistence type="predicted"/>
<dbReference type="Proteomes" id="UP000799444">
    <property type="component" value="Unassembled WGS sequence"/>
</dbReference>
<dbReference type="EMBL" id="ML996253">
    <property type="protein sequence ID" value="KAF2729208.1"/>
    <property type="molecule type" value="Genomic_DNA"/>
</dbReference>
<comment type="caution">
    <text evidence="1">The sequence shown here is derived from an EMBL/GenBank/DDBJ whole genome shotgun (WGS) entry which is preliminary data.</text>
</comment>
<name>A0A9P4UXS9_9PLEO</name>
<evidence type="ECO:0000313" key="2">
    <source>
        <dbReference type="Proteomes" id="UP000799444"/>
    </source>
</evidence>
<dbReference type="AlphaFoldDB" id="A0A9P4UXS9"/>
<gene>
    <name evidence="1" type="ORF">EJ04DRAFT_589496</name>
</gene>
<accession>A0A9P4UXS9</accession>
<reference evidence="1" key="1">
    <citation type="journal article" date="2020" name="Stud. Mycol.">
        <title>101 Dothideomycetes genomes: a test case for predicting lifestyles and emergence of pathogens.</title>
        <authorList>
            <person name="Haridas S."/>
            <person name="Albert R."/>
            <person name="Binder M."/>
            <person name="Bloem J."/>
            <person name="Labutti K."/>
            <person name="Salamov A."/>
            <person name="Andreopoulos B."/>
            <person name="Baker S."/>
            <person name="Barry K."/>
            <person name="Bills G."/>
            <person name="Bluhm B."/>
            <person name="Cannon C."/>
            <person name="Castanera R."/>
            <person name="Culley D."/>
            <person name="Daum C."/>
            <person name="Ezra D."/>
            <person name="Gonzalez J."/>
            <person name="Henrissat B."/>
            <person name="Kuo A."/>
            <person name="Liang C."/>
            <person name="Lipzen A."/>
            <person name="Lutzoni F."/>
            <person name="Magnuson J."/>
            <person name="Mondo S."/>
            <person name="Nolan M."/>
            <person name="Ohm R."/>
            <person name="Pangilinan J."/>
            <person name="Park H.-J."/>
            <person name="Ramirez L."/>
            <person name="Alfaro M."/>
            <person name="Sun H."/>
            <person name="Tritt A."/>
            <person name="Yoshinaga Y."/>
            <person name="Zwiers L.-H."/>
            <person name="Turgeon B."/>
            <person name="Goodwin S."/>
            <person name="Spatafora J."/>
            <person name="Crous P."/>
            <person name="Grigoriev I."/>
        </authorList>
    </citation>
    <scope>NUCLEOTIDE SEQUENCE</scope>
    <source>
        <strain evidence="1">CBS 125425</strain>
    </source>
</reference>
<sequence>MPFDARSRTSPYVQVAQSYLSSQGPTNAAPVPLPVQEPIDAAPGPPPFQGTIGAVPVPLPVQETIDAAPGPLPIQMPIAGLVPVQRIVENVADASDYDESLTEGDREAMSAITRGWKNRNLPVPDGIIVRWVHSAAFLGGLLHIIDAGGSARTVAQWKIREGLPETQRVRFNVRIDPRTKEHLQRLESNSV</sequence>